<accession>A0A8T4HBF1</accession>
<dbReference type="AlphaFoldDB" id="A0A8T4HBF1"/>
<dbReference type="Pfam" id="PF00270">
    <property type="entry name" value="DEAD"/>
    <property type="match status" value="1"/>
</dbReference>
<evidence type="ECO:0000256" key="3">
    <source>
        <dbReference type="ARBA" id="ARBA00022806"/>
    </source>
</evidence>
<sequence>MQIESILKRLAISSLNEMQQEVLDRYKMDQDFVLLSPTGTGKTLAFSLLIAQKLQANYQGVQCLIIVPTRELALQIEQVLKKVMQGFKITCCYGGHSTKIERNTLKEAPAILIGTPGRIAHHIEAGNFEAAKVHTLVMDEFDKSLELGFQDQISMITAYLRGLNHRILTSATNMEELPAFTGVSNPIYVNYLNQAQSAPKITYKKVTSPVHLKLKSLLNLLCKLGGQKVIIFCNHRDAVDHISELLEDRELIHDTFHGGLEQIDRELALLKFRNKSNQILITTDLAARGLDIPEVDAIIHYQLPTREDAFIHRNGRTARMEAKGTVYLLLKPEDDFAYLPEEVQEEDLTETYPLPANTPYTTLYFNAGKKDKINKIDIVGYLLNLAGIQKEDVGVIEIKDHEAYAAVDRKVAAIVLKRSTLDKIKGRKIKIQRT</sequence>
<dbReference type="PROSITE" id="PS51194">
    <property type="entry name" value="HELICASE_CTER"/>
    <property type="match status" value="1"/>
</dbReference>
<dbReference type="Pfam" id="PF00271">
    <property type="entry name" value="Helicase_C"/>
    <property type="match status" value="1"/>
</dbReference>
<comment type="similarity">
    <text evidence="5">Belongs to the DEAD box helicase family.</text>
</comment>
<dbReference type="GO" id="GO:0005524">
    <property type="term" value="F:ATP binding"/>
    <property type="evidence" value="ECO:0007669"/>
    <property type="project" value="UniProtKB-KW"/>
</dbReference>
<dbReference type="InterPro" id="IPR044742">
    <property type="entry name" value="DEAD/DEAH_RhlB"/>
</dbReference>
<dbReference type="EMBL" id="JAGKSB010000008">
    <property type="protein sequence ID" value="MBP3943605.1"/>
    <property type="molecule type" value="Genomic_DNA"/>
</dbReference>
<evidence type="ECO:0000259" key="7">
    <source>
        <dbReference type="PROSITE" id="PS51194"/>
    </source>
</evidence>
<keyword evidence="4" id="KW-0067">ATP-binding</keyword>
<keyword evidence="2" id="KW-0378">Hydrolase</keyword>
<dbReference type="InterPro" id="IPR014001">
    <property type="entry name" value="Helicase_ATP-bd"/>
</dbReference>
<evidence type="ECO:0000259" key="6">
    <source>
        <dbReference type="PROSITE" id="PS51192"/>
    </source>
</evidence>
<dbReference type="Pfam" id="PF03880">
    <property type="entry name" value="DbpA"/>
    <property type="match status" value="1"/>
</dbReference>
<keyword evidence="3 8" id="KW-0347">Helicase</keyword>
<dbReference type="Gene3D" id="3.40.50.300">
    <property type="entry name" value="P-loop containing nucleotide triphosphate hydrolases"/>
    <property type="match status" value="2"/>
</dbReference>
<evidence type="ECO:0000256" key="1">
    <source>
        <dbReference type="ARBA" id="ARBA00022741"/>
    </source>
</evidence>
<keyword evidence="1" id="KW-0547">Nucleotide-binding</keyword>
<evidence type="ECO:0000256" key="5">
    <source>
        <dbReference type="ARBA" id="ARBA00038437"/>
    </source>
</evidence>
<dbReference type="CDD" id="cd00268">
    <property type="entry name" value="DEADc"/>
    <property type="match status" value="1"/>
</dbReference>
<gene>
    <name evidence="8" type="ORF">J5U18_08535</name>
</gene>
<evidence type="ECO:0000256" key="4">
    <source>
        <dbReference type="ARBA" id="ARBA00022840"/>
    </source>
</evidence>
<proteinExistence type="inferred from homology"/>
<dbReference type="PANTHER" id="PTHR47959">
    <property type="entry name" value="ATP-DEPENDENT RNA HELICASE RHLE-RELATED"/>
    <property type="match status" value="1"/>
</dbReference>
<dbReference type="InterPro" id="IPR050079">
    <property type="entry name" value="DEAD_box_RNA_helicase"/>
</dbReference>
<evidence type="ECO:0000313" key="9">
    <source>
        <dbReference type="Proteomes" id="UP000679691"/>
    </source>
</evidence>
<protein>
    <submittedName>
        <fullName evidence="8">DEAD/DEAH box helicase</fullName>
    </submittedName>
</protein>
<dbReference type="PROSITE" id="PS51192">
    <property type="entry name" value="HELICASE_ATP_BIND_1"/>
    <property type="match status" value="1"/>
</dbReference>
<organism evidence="8 9">
    <name type="scientific">Rhinopithecimicrobium faecis</name>
    <dbReference type="NCBI Taxonomy" id="2820698"/>
    <lineage>
        <taxon>Bacteria</taxon>
        <taxon>Pseudomonadati</taxon>
        <taxon>Bacteroidota</taxon>
        <taxon>Sphingobacteriia</taxon>
        <taxon>Sphingobacteriales</taxon>
        <taxon>Sphingobacteriaceae</taxon>
        <taxon>Rhinopithecimicrobium</taxon>
    </lineage>
</organism>
<dbReference type="InterPro" id="IPR005580">
    <property type="entry name" value="DbpA/CsdA_RNA-bd_dom"/>
</dbReference>
<dbReference type="Gene3D" id="3.30.70.330">
    <property type="match status" value="1"/>
</dbReference>
<dbReference type="Proteomes" id="UP000679691">
    <property type="component" value="Unassembled WGS sequence"/>
</dbReference>
<dbReference type="CDD" id="cd18787">
    <property type="entry name" value="SF2_C_DEAD"/>
    <property type="match status" value="1"/>
</dbReference>
<dbReference type="CDD" id="cd12252">
    <property type="entry name" value="RRM_DbpA"/>
    <property type="match status" value="1"/>
</dbReference>
<dbReference type="InterPro" id="IPR011545">
    <property type="entry name" value="DEAD/DEAH_box_helicase_dom"/>
</dbReference>
<feature type="domain" description="Helicase ATP-binding" evidence="6">
    <location>
        <begin position="23"/>
        <end position="191"/>
    </location>
</feature>
<dbReference type="SMART" id="SM00487">
    <property type="entry name" value="DEXDc"/>
    <property type="match status" value="1"/>
</dbReference>
<dbReference type="PANTHER" id="PTHR47959:SF1">
    <property type="entry name" value="ATP-DEPENDENT RNA HELICASE DBPA"/>
    <property type="match status" value="1"/>
</dbReference>
<name>A0A8T4HBF1_9SPHI</name>
<dbReference type="InterPro" id="IPR027417">
    <property type="entry name" value="P-loop_NTPase"/>
</dbReference>
<dbReference type="InterPro" id="IPR012677">
    <property type="entry name" value="Nucleotide-bd_a/b_plait_sf"/>
</dbReference>
<dbReference type="GO" id="GO:0016787">
    <property type="term" value="F:hydrolase activity"/>
    <property type="evidence" value="ECO:0007669"/>
    <property type="project" value="UniProtKB-KW"/>
</dbReference>
<reference evidence="8" key="1">
    <citation type="submission" date="2021-03" db="EMBL/GenBank/DDBJ databases">
        <authorList>
            <person name="Lu T."/>
            <person name="Wang Q."/>
            <person name="Han X."/>
        </authorList>
    </citation>
    <scope>NUCLEOTIDE SEQUENCE</scope>
    <source>
        <strain evidence="8">WQ 2009</strain>
    </source>
</reference>
<feature type="domain" description="Helicase C-terminal" evidence="7">
    <location>
        <begin position="216"/>
        <end position="366"/>
    </location>
</feature>
<evidence type="ECO:0000313" key="8">
    <source>
        <dbReference type="EMBL" id="MBP3943605.1"/>
    </source>
</evidence>
<dbReference type="SUPFAM" id="SSF52540">
    <property type="entry name" value="P-loop containing nucleoside triphosphate hydrolases"/>
    <property type="match status" value="1"/>
</dbReference>
<dbReference type="GO" id="GO:0003676">
    <property type="term" value="F:nucleic acid binding"/>
    <property type="evidence" value="ECO:0007669"/>
    <property type="project" value="InterPro"/>
</dbReference>
<comment type="caution">
    <text evidence="8">The sequence shown here is derived from an EMBL/GenBank/DDBJ whole genome shotgun (WGS) entry which is preliminary data.</text>
</comment>
<dbReference type="GO" id="GO:0003724">
    <property type="term" value="F:RNA helicase activity"/>
    <property type="evidence" value="ECO:0007669"/>
    <property type="project" value="TreeGrafter"/>
</dbReference>
<dbReference type="InterPro" id="IPR001650">
    <property type="entry name" value="Helicase_C-like"/>
</dbReference>
<dbReference type="GO" id="GO:0005829">
    <property type="term" value="C:cytosol"/>
    <property type="evidence" value="ECO:0007669"/>
    <property type="project" value="TreeGrafter"/>
</dbReference>
<dbReference type="RefSeq" id="WP_353547104.1">
    <property type="nucleotide sequence ID" value="NZ_JAGKSB010000008.1"/>
</dbReference>
<dbReference type="SMART" id="SM00490">
    <property type="entry name" value="HELICc"/>
    <property type="match status" value="1"/>
</dbReference>
<evidence type="ECO:0000256" key="2">
    <source>
        <dbReference type="ARBA" id="ARBA00022801"/>
    </source>
</evidence>
<keyword evidence="9" id="KW-1185">Reference proteome</keyword>